<evidence type="ECO:0000256" key="2">
    <source>
        <dbReference type="ARBA" id="ARBA00012705"/>
    </source>
</evidence>
<dbReference type="PANTHER" id="PTHR18919">
    <property type="entry name" value="ACETYL-COA C-ACYLTRANSFERASE"/>
    <property type="match status" value="1"/>
</dbReference>
<evidence type="ECO:0000256" key="4">
    <source>
        <dbReference type="ARBA" id="ARBA00023315"/>
    </source>
</evidence>
<keyword evidence="3 7" id="KW-0808">Transferase</keyword>
<dbReference type="GO" id="GO:0003985">
    <property type="term" value="F:acetyl-CoA C-acetyltransferase activity"/>
    <property type="evidence" value="ECO:0007669"/>
    <property type="project" value="UniProtKB-EC"/>
</dbReference>
<dbReference type="PANTHER" id="PTHR18919:SF107">
    <property type="entry name" value="ACETYL-COA ACETYLTRANSFERASE, CYTOSOLIC"/>
    <property type="match status" value="1"/>
</dbReference>
<feature type="domain" description="Thiolase C-terminal" evidence="9">
    <location>
        <begin position="272"/>
        <end position="392"/>
    </location>
</feature>
<dbReference type="Pfam" id="PF00108">
    <property type="entry name" value="Thiolase_N"/>
    <property type="match status" value="1"/>
</dbReference>
<dbReference type="FunFam" id="3.40.47.10:FF:000010">
    <property type="entry name" value="Acetyl-CoA acetyltransferase (Thiolase)"/>
    <property type="match status" value="1"/>
</dbReference>
<feature type="domain" description="Thiolase N-terminal" evidence="8">
    <location>
        <begin position="4"/>
        <end position="263"/>
    </location>
</feature>
<comment type="similarity">
    <text evidence="1 7">Belongs to the thiolase-like superfamily. Thiolase family.</text>
</comment>
<dbReference type="InterPro" id="IPR020610">
    <property type="entry name" value="Thiolase_AS"/>
</dbReference>
<dbReference type="PROSITE" id="PS00098">
    <property type="entry name" value="THIOLASE_1"/>
    <property type="match status" value="1"/>
</dbReference>
<accession>A0A223EC37</accession>
<dbReference type="PROSITE" id="PS00737">
    <property type="entry name" value="THIOLASE_2"/>
    <property type="match status" value="1"/>
</dbReference>
<keyword evidence="4 7" id="KW-0012">Acyltransferase</keyword>
<dbReference type="InterPro" id="IPR020615">
    <property type="entry name" value="Thiolase_acyl_enz_int_AS"/>
</dbReference>
<dbReference type="InterPro" id="IPR016039">
    <property type="entry name" value="Thiolase-like"/>
</dbReference>
<dbReference type="InterPro" id="IPR020613">
    <property type="entry name" value="Thiolase_CS"/>
</dbReference>
<evidence type="ECO:0000256" key="5">
    <source>
        <dbReference type="ARBA" id="ARBA00030755"/>
    </source>
</evidence>
<dbReference type="InterPro" id="IPR020617">
    <property type="entry name" value="Thiolase_C"/>
</dbReference>
<dbReference type="GeneID" id="56471405"/>
<dbReference type="Proteomes" id="UP000214618">
    <property type="component" value="Chromosome"/>
</dbReference>
<dbReference type="RefSeq" id="WP_063233404.1">
    <property type="nucleotide sequence ID" value="NZ_BCVO01000009.1"/>
</dbReference>
<organism evidence="10 11">
    <name type="scientific">Peribacillus simplex NBRC 15720 = DSM 1321</name>
    <dbReference type="NCBI Taxonomy" id="1349754"/>
    <lineage>
        <taxon>Bacteria</taxon>
        <taxon>Bacillati</taxon>
        <taxon>Bacillota</taxon>
        <taxon>Bacilli</taxon>
        <taxon>Bacillales</taxon>
        <taxon>Bacillaceae</taxon>
        <taxon>Peribacillus</taxon>
    </lineage>
</organism>
<dbReference type="SUPFAM" id="SSF53901">
    <property type="entry name" value="Thiolase-like"/>
    <property type="match status" value="2"/>
</dbReference>
<evidence type="ECO:0000313" key="10">
    <source>
        <dbReference type="EMBL" id="ASS92773.1"/>
    </source>
</evidence>
<evidence type="ECO:0000256" key="7">
    <source>
        <dbReference type="RuleBase" id="RU003557"/>
    </source>
</evidence>
<evidence type="ECO:0000259" key="9">
    <source>
        <dbReference type="Pfam" id="PF02803"/>
    </source>
</evidence>
<dbReference type="GO" id="GO:0006635">
    <property type="term" value="P:fatty acid beta-oxidation"/>
    <property type="evidence" value="ECO:0007669"/>
    <property type="project" value="TreeGrafter"/>
</dbReference>
<sequence length="394" mass="41636">MSHVYILGGARTPFGSFGGVLKDVSAIDLGVIASKGAIEKSNISVEEVEHIFAGNVIHTSKNASYLSRHIALKAGIPIESPALTLNRLCGSGLQAVVSAAQSIILKDAEVALALGTENMSQSPHVLRDVRFGTGLQSPQLDDMLWATLSDEYIGCGMGVTAETLAEKYELTRDDQDSLAVQSHQKSAMAQLTGRFQQEISPVTIFTKKGKEITILEDEHIRHNASIEGLAKLKPAFKKDGTVTAGNASGINDGAAALILGSESFLQNNHNVKPLARIISWGIAGVDPNIMGIGPVPASQLALQKVGLNIEDIDLFEINEAFSAQYLAVERELGLKREKVNVNGGAIALGHPVGASGARIIYSLALELRNRGKKYGLASLCIGGGQGISVIIEAL</sequence>
<dbReference type="CDD" id="cd00751">
    <property type="entry name" value="thiolase"/>
    <property type="match status" value="1"/>
</dbReference>
<dbReference type="EMBL" id="CP017704">
    <property type="protein sequence ID" value="ASS92773.1"/>
    <property type="molecule type" value="Genomic_DNA"/>
</dbReference>
<dbReference type="AlphaFoldDB" id="A0A223EC37"/>
<gene>
    <name evidence="10" type="ORF">BS1321_01530</name>
</gene>
<protein>
    <recommendedName>
        <fullName evidence="2">acetyl-CoA C-acetyltransferase</fullName>
        <ecNumber evidence="2">2.3.1.9</ecNumber>
    </recommendedName>
    <alternativeName>
        <fullName evidence="5">Acetoacetyl-CoA thiolase</fullName>
    </alternativeName>
</protein>
<dbReference type="Pfam" id="PF02803">
    <property type="entry name" value="Thiolase_C"/>
    <property type="match status" value="1"/>
</dbReference>
<dbReference type="OrthoDB" id="9764892at2"/>
<evidence type="ECO:0000256" key="3">
    <source>
        <dbReference type="ARBA" id="ARBA00022679"/>
    </source>
</evidence>
<proteinExistence type="inferred from homology"/>
<feature type="active site" description="Acyl-thioester intermediate" evidence="6">
    <location>
        <position position="89"/>
    </location>
</feature>
<dbReference type="PROSITE" id="PS00099">
    <property type="entry name" value="THIOLASE_3"/>
    <property type="match status" value="1"/>
</dbReference>
<evidence type="ECO:0000256" key="6">
    <source>
        <dbReference type="PIRSR" id="PIRSR000429-1"/>
    </source>
</evidence>
<name>A0A223EC37_9BACI</name>
<dbReference type="Gene3D" id="3.40.47.10">
    <property type="match status" value="2"/>
</dbReference>
<dbReference type="InterPro" id="IPR020616">
    <property type="entry name" value="Thiolase_N"/>
</dbReference>
<dbReference type="EC" id="2.3.1.9" evidence="2"/>
<feature type="active site" description="Proton acceptor" evidence="6">
    <location>
        <position position="350"/>
    </location>
</feature>
<dbReference type="PIRSF" id="PIRSF000429">
    <property type="entry name" value="Ac-CoA_Ac_transf"/>
    <property type="match status" value="1"/>
</dbReference>
<dbReference type="NCBIfam" id="TIGR01930">
    <property type="entry name" value="AcCoA-C-Actrans"/>
    <property type="match status" value="1"/>
</dbReference>
<reference evidence="10 11" key="1">
    <citation type="submission" date="2016-10" db="EMBL/GenBank/DDBJ databases">
        <title>The whole genome sequencing and assembly of Bacillus simplex DSM 1321 strain.</title>
        <authorList>
            <person name="Park M.-K."/>
            <person name="Lee Y.-J."/>
            <person name="Yi H."/>
            <person name="Bahn Y.-S."/>
            <person name="Kim J.F."/>
            <person name="Lee D.-W."/>
        </authorList>
    </citation>
    <scope>NUCLEOTIDE SEQUENCE [LARGE SCALE GENOMIC DNA]</scope>
    <source>
        <strain evidence="10 11">DSM 1321</strain>
    </source>
</reference>
<dbReference type="InterPro" id="IPR002155">
    <property type="entry name" value="Thiolase"/>
</dbReference>
<evidence type="ECO:0000313" key="11">
    <source>
        <dbReference type="Proteomes" id="UP000214618"/>
    </source>
</evidence>
<feature type="active site" description="Proton acceptor" evidence="6">
    <location>
        <position position="380"/>
    </location>
</feature>
<evidence type="ECO:0000259" key="8">
    <source>
        <dbReference type="Pfam" id="PF00108"/>
    </source>
</evidence>
<evidence type="ECO:0000256" key="1">
    <source>
        <dbReference type="ARBA" id="ARBA00010982"/>
    </source>
</evidence>